<dbReference type="GO" id="GO:0003824">
    <property type="term" value="F:catalytic activity"/>
    <property type="evidence" value="ECO:0007669"/>
    <property type="project" value="InterPro"/>
</dbReference>
<dbReference type="Pfam" id="PF01425">
    <property type="entry name" value="Amidase"/>
    <property type="match status" value="1"/>
</dbReference>
<dbReference type="PANTHER" id="PTHR11895">
    <property type="entry name" value="TRANSAMIDASE"/>
    <property type="match status" value="1"/>
</dbReference>
<dbReference type="InterPro" id="IPR000120">
    <property type="entry name" value="Amidase"/>
</dbReference>
<dbReference type="PANTHER" id="PTHR11895:SF7">
    <property type="entry name" value="GLUTAMYL-TRNA(GLN) AMIDOTRANSFERASE SUBUNIT A, MITOCHONDRIAL"/>
    <property type="match status" value="1"/>
</dbReference>
<dbReference type="Gene3D" id="3.90.1300.10">
    <property type="entry name" value="Amidase signature (AS) domain"/>
    <property type="match status" value="1"/>
</dbReference>
<dbReference type="PROSITE" id="PS00571">
    <property type="entry name" value="AMIDASES"/>
    <property type="match status" value="1"/>
</dbReference>
<accession>A0A6J7UVD7</accession>
<gene>
    <name evidence="2" type="ORF">UFOPK4354_01800</name>
</gene>
<dbReference type="InterPro" id="IPR020556">
    <property type="entry name" value="Amidase_CS"/>
</dbReference>
<dbReference type="AlphaFoldDB" id="A0A6J7UVD7"/>
<dbReference type="InterPro" id="IPR036928">
    <property type="entry name" value="AS_sf"/>
</dbReference>
<reference evidence="2" key="1">
    <citation type="submission" date="2020-05" db="EMBL/GenBank/DDBJ databases">
        <authorList>
            <person name="Chiriac C."/>
            <person name="Salcher M."/>
            <person name="Ghai R."/>
            <person name="Kavagutti S V."/>
        </authorList>
    </citation>
    <scope>NUCLEOTIDE SEQUENCE</scope>
</reference>
<organism evidence="2">
    <name type="scientific">freshwater metagenome</name>
    <dbReference type="NCBI Taxonomy" id="449393"/>
    <lineage>
        <taxon>unclassified sequences</taxon>
        <taxon>metagenomes</taxon>
        <taxon>ecological metagenomes</taxon>
    </lineage>
</organism>
<protein>
    <submittedName>
        <fullName evidence="2">Unannotated protein</fullName>
    </submittedName>
</protein>
<sequence length="513" mass="53184">MTDTPWLGDACSLVDAFRAGERSPKEELQATFDAIGRSDLNCFSFLDPERALQAASSADLTKPFGGVPTGIKELDQVKGWPDTGASLVFKDRIASADSELVRRFVDDGGAVPVGLTTASEFGGLNVSVTKLNGVAHNPWQHGKTAGGSSGGSASAVAGGLVSIASGGDGGGSIRIPAGYCGLLGMKGTYGRISRGPHAYFRPGTVVVGSLARSVRDAARFYDVCAGLDPHDPSSLPDPGNWEKQLGSSDLAGRRVAVLPSIAGVSLEPGVEKLLREQASELIASAGMVEVEISLELPNLAAQWAMGNLSTLLAEFGPLWPKCAPLLTDEIALGTILAQAMYNLNLAAVAEQQRIEANAAMAGAFEKVDYIISSTNPGPAFAADATTSSPTDNFLDQAKSSPVALAAFRSVMASLRVINAGFPKMSNSLIEAVVDKVPDLVTMGGLTIISNIYGNPAVSIPVGTVNDLPVGMQVLARHHRDAELFDVALHVERENPWPLVAPAVTAGSAVSAAV</sequence>
<dbReference type="EMBL" id="CAFBQW010000269">
    <property type="protein sequence ID" value="CAB5069082.1"/>
    <property type="molecule type" value="Genomic_DNA"/>
</dbReference>
<proteinExistence type="predicted"/>
<name>A0A6J7UVD7_9ZZZZ</name>
<evidence type="ECO:0000313" key="2">
    <source>
        <dbReference type="EMBL" id="CAB5069082.1"/>
    </source>
</evidence>
<feature type="domain" description="Amidase" evidence="1">
    <location>
        <begin position="37"/>
        <end position="405"/>
    </location>
</feature>
<dbReference type="InterPro" id="IPR023631">
    <property type="entry name" value="Amidase_dom"/>
</dbReference>
<dbReference type="SUPFAM" id="SSF75304">
    <property type="entry name" value="Amidase signature (AS) enzymes"/>
    <property type="match status" value="1"/>
</dbReference>
<evidence type="ECO:0000259" key="1">
    <source>
        <dbReference type="Pfam" id="PF01425"/>
    </source>
</evidence>